<protein>
    <submittedName>
        <fullName evidence="1">Uncharacterized protein</fullName>
    </submittedName>
</protein>
<reference evidence="1 2" key="1">
    <citation type="submission" date="2020-07" db="EMBL/GenBank/DDBJ databases">
        <title>Electron transfer.</title>
        <authorList>
            <person name="Huang L."/>
            <person name="Liu X."/>
            <person name="Zhou S."/>
        </authorList>
    </citation>
    <scope>NUCLEOTIDE SEQUENCE [LARGE SCALE GENOMIC DNA]</scope>
    <source>
        <strain evidence="1 2">Lx1</strain>
    </source>
</reference>
<dbReference type="KEGG" id="cint:HZF06_19130"/>
<name>A0A7D6VZ86_9CLOT</name>
<dbReference type="EMBL" id="CP059378">
    <property type="protein sequence ID" value="QLY79171.1"/>
    <property type="molecule type" value="Genomic_DNA"/>
</dbReference>
<proteinExistence type="predicted"/>
<gene>
    <name evidence="1" type="ORF">HZF06_19130</name>
</gene>
<sequence length="206" mass="24148">MKTNKKGSIAPKLSKKYVPDIPKESPKLIPLSPEEIKNLQGRNNEKIIFSFNFLDIDHKLFNLGSMEKRKVGICSEWFVTLFDGLKEISNLTPNDLKSSKQHYGYHRHDWDELPAKFNFDKEFLEQIDGVQFRISSSKGRVHGFMVGNTFYVVWLDPYHNLYPDERYGGTKYYEKPETCFEKISNELARLKKDYEDLHSLLDKETS</sequence>
<organism evidence="1 2">
    <name type="scientific">Clostridium intestinale</name>
    <dbReference type="NCBI Taxonomy" id="36845"/>
    <lineage>
        <taxon>Bacteria</taxon>
        <taxon>Bacillati</taxon>
        <taxon>Bacillota</taxon>
        <taxon>Clostridia</taxon>
        <taxon>Eubacteriales</taxon>
        <taxon>Clostridiaceae</taxon>
        <taxon>Clostridium</taxon>
    </lineage>
</organism>
<evidence type="ECO:0000313" key="2">
    <source>
        <dbReference type="Proteomes" id="UP000512286"/>
    </source>
</evidence>
<dbReference type="Proteomes" id="UP000512286">
    <property type="component" value="Chromosome"/>
</dbReference>
<accession>A0A7D6VZ86</accession>
<evidence type="ECO:0000313" key="1">
    <source>
        <dbReference type="EMBL" id="QLY79171.1"/>
    </source>
</evidence>
<dbReference type="RefSeq" id="WP_181601387.1">
    <property type="nucleotide sequence ID" value="NZ_CP059378.1"/>
</dbReference>
<dbReference type="AlphaFoldDB" id="A0A7D6VZ86"/>